<dbReference type="AlphaFoldDB" id="S5LZ63"/>
<accession>S5LZ63</accession>
<sequence>MFLRINGDINYYLKRSNFIEYFDEHNLSRKTKWYIKSIERKVNDKSAFTYFKYWILWRWINLNFKLSESFIIKLNKNVKKLGLSLTSKEERFIRDIQELVFNSWRPLKELPVRFKLEKKEKVNLIQTGLNIHNYNPEKTDNKLSLIGKYDCYFSNNNIYITDNKQKVFKIIKNSSITNVYIETFGIVVETNKHKYLFRGKNRLLTYVLLQRMIPRLNLKIEAINDLYNYFDFWNKLISKIS</sequence>
<name>S5LZ63_9MOLU</name>
<evidence type="ECO:0000313" key="2">
    <source>
        <dbReference type="Proteomes" id="UP000014983"/>
    </source>
</evidence>
<organism evidence="1 2">
    <name type="scientific">Spiroplasma diminutum CUAS-1</name>
    <dbReference type="NCBI Taxonomy" id="1276221"/>
    <lineage>
        <taxon>Bacteria</taxon>
        <taxon>Bacillati</taxon>
        <taxon>Mycoplasmatota</taxon>
        <taxon>Mollicutes</taxon>
        <taxon>Entomoplasmatales</taxon>
        <taxon>Spiroplasmataceae</taxon>
        <taxon>Spiroplasma</taxon>
    </lineage>
</organism>
<dbReference type="PATRIC" id="fig|1276221.3.peg.149"/>
<keyword evidence="2" id="KW-1185">Reference proteome</keyword>
<proteinExistence type="predicted"/>
<gene>
    <name evidence="1" type="ORF">SDIMI_v3c01520</name>
</gene>
<dbReference type="EMBL" id="CP005076">
    <property type="protein sequence ID" value="AGR41856.1"/>
    <property type="molecule type" value="Genomic_DNA"/>
</dbReference>
<reference evidence="1 2" key="1">
    <citation type="journal article" date="2013" name="Genome Biol. Evol.">
        <title>Comparison of metabolic capacities and inference of gene content evolution in mosquito-associated Spiroplasma diminutum and S. taiwanense.</title>
        <authorList>
            <person name="Lo W.S."/>
            <person name="Ku C."/>
            <person name="Chen L.L."/>
            <person name="Chang T.H."/>
            <person name="Kuo C.H."/>
        </authorList>
    </citation>
    <scope>NUCLEOTIDE SEQUENCE [LARGE SCALE GENOMIC DNA]</scope>
    <source>
        <strain evidence="1">CUAS-1</strain>
    </source>
</reference>
<dbReference type="OrthoDB" id="388703at2"/>
<dbReference type="STRING" id="1276221.SDIMI_v3c01520"/>
<dbReference type="Proteomes" id="UP000014983">
    <property type="component" value="Chromosome"/>
</dbReference>
<evidence type="ECO:0000313" key="1">
    <source>
        <dbReference type="EMBL" id="AGR41856.1"/>
    </source>
</evidence>
<dbReference type="InParanoid" id="S5LZ63"/>
<dbReference type="HOGENOM" id="CLU_1165241_0_0_14"/>
<dbReference type="RefSeq" id="WP_020836089.1">
    <property type="nucleotide sequence ID" value="NC_021833.1"/>
</dbReference>
<protein>
    <submittedName>
        <fullName evidence="1">Uncharacterized protein</fullName>
    </submittedName>
</protein>
<dbReference type="KEGG" id="sdi:SDIMI_v3c01520"/>